<dbReference type="KEGG" id="vg:19737744"/>
<gene>
    <name evidence="1" type="ORF">fep_020</name>
</gene>
<keyword evidence="2" id="KW-1185">Reference proteome</keyword>
<dbReference type="RefSeq" id="YP_009046260.1">
    <property type="nucleotide sequence ID" value="NC_024447.1"/>
</dbReference>
<dbReference type="EMBL" id="KJ801920">
    <property type="protein sequence ID" value="AID46536.1"/>
    <property type="molecule type" value="Genomic_DNA"/>
</dbReference>
<reference evidence="1 2" key="1">
    <citation type="journal article" date="2014" name="BMC Genomics">
        <title>The complete genome sequences of poxviruses isolated from a penguin and a pigeon in South Africa and comparison to other sequenced avipoxviruses.</title>
        <authorList>
            <person name="Offerman K."/>
            <person name="Carulei O."/>
            <person name="van der Walt A.P."/>
            <person name="Douglass N."/>
            <person name="Williamson A.L."/>
        </authorList>
    </citation>
    <scope>NUCLEOTIDE SEQUENCE [LARGE SCALE GENOMIC DNA]</scope>
    <source>
        <strain evidence="1">FeP2</strain>
    </source>
</reference>
<sequence>MAGKVYVVSLFLLATFLQCRSYTMVVHNDVMVNLTCLLPPDRHATKLIVVKGNMKNNAFKATIDIHDAGEDSICYCNDPVKEYNVELPKRSSRNDEGRYRCIFYYNGTESYRHGIELRVMPHVDAYVIDNVDKDLIDFIINRTRTIEDHEVKVDVRAGGVKLSEDIQVLVEYSKDNECKKIVANTNYTDCTTTVIFTVSYLGLSRDYVASMTSYDEKLQDLSVVLISGSSLMEPGQKSRYKRWLV</sequence>
<dbReference type="GeneID" id="19737744"/>
<proteinExistence type="predicted"/>
<name>A0A068EEC7_9POXV</name>
<accession>A0A068EEC7</accession>
<evidence type="ECO:0000313" key="1">
    <source>
        <dbReference type="EMBL" id="AID46536.1"/>
    </source>
</evidence>
<dbReference type="Proteomes" id="UP000101521">
    <property type="component" value="Segment"/>
</dbReference>
<protein>
    <submittedName>
        <fullName evidence="1">V-type Ig domain protein</fullName>
    </submittedName>
</protein>
<evidence type="ECO:0000313" key="2">
    <source>
        <dbReference type="Proteomes" id="UP000101521"/>
    </source>
</evidence>
<organism evidence="1 2">
    <name type="scientific">Pigeonpox virus</name>
    <dbReference type="NCBI Taxonomy" id="10264"/>
    <lineage>
        <taxon>Viruses</taxon>
        <taxon>Varidnaviria</taxon>
        <taxon>Bamfordvirae</taxon>
        <taxon>Nucleocytoviricota</taxon>
        <taxon>Pokkesviricetes</taxon>
        <taxon>Chitovirales</taxon>
        <taxon>Poxviridae</taxon>
        <taxon>Chordopoxvirinae</taxon>
        <taxon>Avipoxvirus</taxon>
        <taxon>Avipoxvirus pigeonpox</taxon>
    </lineage>
</organism>